<dbReference type="GO" id="GO:0005737">
    <property type="term" value="C:cytoplasm"/>
    <property type="evidence" value="ECO:0007669"/>
    <property type="project" value="UniProtKB-SubCell"/>
</dbReference>
<dbReference type="InterPro" id="IPR012677">
    <property type="entry name" value="Nucleotide-bd_a/b_plait_sf"/>
</dbReference>
<proteinExistence type="predicted"/>
<sequence>VALPQPCSLFPPLTEAWLQVEKTPLAPGGGDRKEKKPWKAEEDLEDASFPLSLLEGKDLAEQQVPEQELEAIRLKLWAMEQAHRLETPGAQGQAGEEEGAEGAGATLARLLLSPEAGRSRPHPAGVRGPGLHRSPPTSGPYLWQVDYGSTAEELEAYFNPCGEVHRVTILCDKFSGHPQGVSASQFAAKSSAQAAVELDQSIFRGRVIKVCAAQRTNLPGISSTYRGGLRGQPHARGQPLPLSSLQGGVPLQTTGAEPVGGASGGRGREGALGAEQASTQVRWPRVQTPGLGLTFPSPPQPCRGRGRFSPWYSPY</sequence>
<dbReference type="SMART" id="SM00360">
    <property type="entry name" value="RRM"/>
    <property type="match status" value="1"/>
</dbReference>
<evidence type="ECO:0000313" key="7">
    <source>
        <dbReference type="Ensembl" id="ENSCAFP00030022787.1"/>
    </source>
</evidence>
<dbReference type="Pfam" id="PF00076">
    <property type="entry name" value="RRM_1"/>
    <property type="match status" value="1"/>
</dbReference>
<dbReference type="PANTHER" id="PTHR23236:SF27">
    <property type="entry name" value="EMBRYONIC POLYADENYLATE-BINDING PROTEIN 2"/>
    <property type="match status" value="1"/>
</dbReference>
<feature type="region of interest" description="Disordered" evidence="5">
    <location>
        <begin position="116"/>
        <end position="139"/>
    </location>
</feature>
<evidence type="ECO:0000256" key="2">
    <source>
        <dbReference type="ARBA" id="ARBA00022490"/>
    </source>
</evidence>
<feature type="domain" description="RRM" evidence="6">
    <location>
        <begin position="138"/>
        <end position="215"/>
    </location>
</feature>
<evidence type="ECO:0000256" key="3">
    <source>
        <dbReference type="ARBA" id="ARBA00022884"/>
    </source>
</evidence>
<evidence type="ECO:0000259" key="6">
    <source>
        <dbReference type="PROSITE" id="PS50102"/>
    </source>
</evidence>
<evidence type="ECO:0000256" key="4">
    <source>
        <dbReference type="PROSITE-ProRule" id="PRU00176"/>
    </source>
</evidence>
<dbReference type="InterPro" id="IPR035979">
    <property type="entry name" value="RBD_domain_sf"/>
</dbReference>
<evidence type="ECO:0000256" key="5">
    <source>
        <dbReference type="SAM" id="MobiDB-lite"/>
    </source>
</evidence>
<dbReference type="Ensembl" id="ENSCAFT00030026094.1">
    <property type="protein sequence ID" value="ENSCAFP00030022787.1"/>
    <property type="gene ID" value="ENSCAFG00030014060.1"/>
</dbReference>
<dbReference type="Gene3D" id="3.30.70.330">
    <property type="match status" value="1"/>
</dbReference>
<dbReference type="GO" id="GO:0003723">
    <property type="term" value="F:RNA binding"/>
    <property type="evidence" value="ECO:0007669"/>
    <property type="project" value="UniProtKB-UniRule"/>
</dbReference>
<feature type="region of interest" description="Disordered" evidence="5">
    <location>
        <begin position="21"/>
        <end position="44"/>
    </location>
</feature>
<feature type="compositionally biased region" description="Polar residues" evidence="5">
    <location>
        <begin position="241"/>
        <end position="254"/>
    </location>
</feature>
<accession>A0A8C0RJY4</accession>
<reference evidence="7" key="1">
    <citation type="submission" date="2019-03" db="EMBL/GenBank/DDBJ databases">
        <authorList>
            <person name="Warren W.C."/>
            <person name="Johnson G.S."/>
        </authorList>
    </citation>
    <scope>NUCLEOTIDE SEQUENCE [LARGE SCALE GENOMIC DNA]</scope>
    <source>
        <strain evidence="7">Basenji</strain>
    </source>
</reference>
<organism evidence="7 8">
    <name type="scientific">Canis lupus familiaris</name>
    <name type="common">Dog</name>
    <name type="synonym">Canis familiaris</name>
    <dbReference type="NCBI Taxonomy" id="9615"/>
    <lineage>
        <taxon>Eukaryota</taxon>
        <taxon>Metazoa</taxon>
        <taxon>Chordata</taxon>
        <taxon>Craniata</taxon>
        <taxon>Vertebrata</taxon>
        <taxon>Euteleostomi</taxon>
        <taxon>Mammalia</taxon>
        <taxon>Eutheria</taxon>
        <taxon>Laurasiatheria</taxon>
        <taxon>Carnivora</taxon>
        <taxon>Caniformia</taxon>
        <taxon>Canidae</taxon>
        <taxon>Canis</taxon>
    </lineage>
</organism>
<name>A0A8C0RJY4_CANLF</name>
<protein>
    <recommendedName>
        <fullName evidence="6">RRM domain-containing protein</fullName>
    </recommendedName>
</protein>
<dbReference type="PROSITE" id="PS50102">
    <property type="entry name" value="RRM"/>
    <property type="match status" value="1"/>
</dbReference>
<dbReference type="InterPro" id="IPR000504">
    <property type="entry name" value="RRM_dom"/>
</dbReference>
<comment type="subcellular location">
    <subcellularLocation>
        <location evidence="1">Cytoplasm</location>
    </subcellularLocation>
</comment>
<evidence type="ECO:0000313" key="8">
    <source>
        <dbReference type="Proteomes" id="UP000694429"/>
    </source>
</evidence>
<feature type="region of interest" description="Disordered" evidence="5">
    <location>
        <begin position="224"/>
        <end position="315"/>
    </location>
</feature>
<feature type="compositionally biased region" description="Basic and acidic residues" evidence="5">
    <location>
        <begin position="30"/>
        <end position="41"/>
    </location>
</feature>
<dbReference type="AlphaFoldDB" id="A0A8C0RJY4"/>
<reference evidence="7" key="2">
    <citation type="submission" date="2025-08" db="UniProtKB">
        <authorList>
            <consortium name="Ensembl"/>
        </authorList>
    </citation>
    <scope>IDENTIFICATION</scope>
</reference>
<keyword evidence="3 4" id="KW-0694">RNA-binding</keyword>
<dbReference type="SUPFAM" id="SSF54928">
    <property type="entry name" value="RNA-binding domain, RBD"/>
    <property type="match status" value="1"/>
</dbReference>
<evidence type="ECO:0000256" key="1">
    <source>
        <dbReference type="ARBA" id="ARBA00004496"/>
    </source>
</evidence>
<keyword evidence="2" id="KW-0963">Cytoplasm</keyword>
<dbReference type="PANTHER" id="PTHR23236">
    <property type="entry name" value="EUKARYOTIC TRANSLATION INITIATION FACTOR 4B/4H"/>
    <property type="match status" value="1"/>
</dbReference>
<dbReference type="Proteomes" id="UP000694429">
    <property type="component" value="Chromosome 5"/>
</dbReference>